<dbReference type="Proteomes" id="UP000232133">
    <property type="component" value="Chromosome"/>
</dbReference>
<organism evidence="3 4">
    <name type="scientific">Methanobrevibacter smithii</name>
    <dbReference type="NCBI Taxonomy" id="2173"/>
    <lineage>
        <taxon>Archaea</taxon>
        <taxon>Methanobacteriati</taxon>
        <taxon>Methanobacteriota</taxon>
        <taxon>Methanomada group</taxon>
        <taxon>Methanobacteria</taxon>
        <taxon>Methanobacteriales</taxon>
        <taxon>Methanobacteriaceae</taxon>
        <taxon>Methanobrevibacter</taxon>
    </lineage>
</organism>
<dbReference type="EMBL" id="CP017803">
    <property type="protein sequence ID" value="ATZ60351.1"/>
    <property type="molecule type" value="Genomic_DNA"/>
</dbReference>
<keyword evidence="1" id="KW-0812">Transmembrane</keyword>
<keyword evidence="1" id="KW-0472">Membrane</keyword>
<accession>A0A2H4U8A9</accession>
<protein>
    <recommendedName>
        <fullName evidence="2">Zinc-ribbon domain-containing protein</fullName>
    </recommendedName>
</protein>
<feature type="transmembrane region" description="Helical" evidence="1">
    <location>
        <begin position="65"/>
        <end position="89"/>
    </location>
</feature>
<evidence type="ECO:0000259" key="2">
    <source>
        <dbReference type="Pfam" id="PF13240"/>
    </source>
</evidence>
<reference evidence="3 4" key="1">
    <citation type="submission" date="2016-10" db="EMBL/GenBank/DDBJ databases">
        <authorList>
            <person name="Varghese N."/>
        </authorList>
    </citation>
    <scope>NUCLEOTIDE SEQUENCE [LARGE SCALE GENOMIC DNA]</scope>
    <source>
        <strain evidence="3 4">KB11</strain>
    </source>
</reference>
<feature type="transmembrane region" description="Helical" evidence="1">
    <location>
        <begin position="109"/>
        <end position="130"/>
    </location>
</feature>
<dbReference type="GeneID" id="35119301"/>
<evidence type="ECO:0000256" key="1">
    <source>
        <dbReference type="SAM" id="Phobius"/>
    </source>
</evidence>
<feature type="transmembrane region" description="Helical" evidence="1">
    <location>
        <begin position="20"/>
        <end position="53"/>
    </location>
</feature>
<name>A0A2H4U8A9_METSM</name>
<proteinExistence type="predicted"/>
<gene>
    <name evidence="3" type="ORF">BK798_07940</name>
</gene>
<feature type="domain" description="Zinc-ribbon" evidence="2">
    <location>
        <begin position="152"/>
        <end position="174"/>
    </location>
</feature>
<sequence>MKTIDELKSKITYENKTTIGIIGIIIGFLTFILGVSTVGIIVIVIMILPAILLIIPDENIKNSKIIGIILIVLVSLMLIGGLFSTWITISEYLPMSFAFAPGYVEMRLIGDICGLVLGFYALFCAFSLTIPTKPQQLKNLYSTQNGIKYSKYCSKCGQGLLEDTKFCPKCGTQLDEFEK</sequence>
<dbReference type="InterPro" id="IPR026870">
    <property type="entry name" value="Zinc_ribbon_dom"/>
</dbReference>
<dbReference type="AlphaFoldDB" id="A0A2H4U8A9"/>
<evidence type="ECO:0000313" key="4">
    <source>
        <dbReference type="Proteomes" id="UP000232133"/>
    </source>
</evidence>
<keyword evidence="1" id="KW-1133">Transmembrane helix</keyword>
<dbReference type="RefSeq" id="WP_100815746.1">
    <property type="nucleotide sequence ID" value="NZ_CP017803.1"/>
</dbReference>
<evidence type="ECO:0000313" key="3">
    <source>
        <dbReference type="EMBL" id="ATZ60351.1"/>
    </source>
</evidence>
<dbReference type="Pfam" id="PF13240">
    <property type="entry name" value="Zn_Ribbon_1"/>
    <property type="match status" value="1"/>
</dbReference>